<feature type="transmembrane region" description="Helical" evidence="14">
    <location>
        <begin position="110"/>
        <end position="130"/>
    </location>
</feature>
<keyword evidence="17" id="KW-1185">Reference proteome</keyword>
<dbReference type="InterPro" id="IPR003280">
    <property type="entry name" value="2pore_dom_K_chnl"/>
</dbReference>
<sequence>MLEQQNARTLLLITSTVIYMLLGAAVFSALEYDEHIRQKSKYRNIYNLLQKKYNMTIEDVEELANYLHKRRSLYHSLDPWSFAGSVYFTSVTITTIGYGHSVPQTISGQIFCMLYACIGIPLNLTMFQAIGERMGVFMSYILRRTKRCLGMKSTEVNLVHLVAFGVMIWFVFQCLGAAVFSYYETWSFFRSLYYFFVTLTTIGFGDLVALQEIKKKHPDNNGYYNQNLYVALTMILIYIGLTIASSVINLLVMRLMELQQPKRRRRNVSWKNGTKCKHCKSNKATACVEEVANSVMENHSVMILQNFEEELEFTSYRQVHETEDGGTPPY</sequence>
<feature type="transmembrane region" description="Helical" evidence="14">
    <location>
        <begin position="9"/>
        <end position="30"/>
    </location>
</feature>
<keyword evidence="5 13" id="KW-0812">Transmembrane</keyword>
<evidence type="ECO:0000256" key="8">
    <source>
        <dbReference type="ARBA" id="ARBA00022989"/>
    </source>
</evidence>
<feature type="transmembrane region" description="Helical" evidence="14">
    <location>
        <begin position="230"/>
        <end position="256"/>
    </location>
</feature>
<comment type="subcellular location">
    <subcellularLocation>
        <location evidence="1">Membrane</location>
        <topology evidence="1">Multi-pass membrane protein</topology>
    </subcellularLocation>
</comment>
<evidence type="ECO:0000256" key="3">
    <source>
        <dbReference type="ARBA" id="ARBA00022448"/>
    </source>
</evidence>
<evidence type="ECO:0000256" key="1">
    <source>
        <dbReference type="ARBA" id="ARBA00004141"/>
    </source>
</evidence>
<keyword evidence="4 12" id="KW-0633">Potassium transport</keyword>
<feature type="transmembrane region" description="Helical" evidence="14">
    <location>
        <begin position="158"/>
        <end position="180"/>
    </location>
</feature>
<evidence type="ECO:0000313" key="17">
    <source>
        <dbReference type="Proteomes" id="UP000594262"/>
    </source>
</evidence>
<dbReference type="SUPFAM" id="SSF81324">
    <property type="entry name" value="Voltage-gated potassium channels"/>
    <property type="match status" value="2"/>
</dbReference>
<protein>
    <recommendedName>
        <fullName evidence="15">Potassium channel domain-containing protein</fullName>
    </recommendedName>
</protein>
<dbReference type="PIRSF" id="PIRSF038061">
    <property type="entry name" value="K_channel_subfamily_K_type"/>
    <property type="match status" value="1"/>
</dbReference>
<dbReference type="PANTHER" id="PTHR11003:SF291">
    <property type="entry name" value="IP11374P"/>
    <property type="match status" value="1"/>
</dbReference>
<dbReference type="GO" id="GO:0030322">
    <property type="term" value="P:stabilization of membrane potential"/>
    <property type="evidence" value="ECO:0007669"/>
    <property type="project" value="TreeGrafter"/>
</dbReference>
<comment type="similarity">
    <text evidence="2 13">Belongs to the two pore domain potassium channel (TC 1.A.1.8) family.</text>
</comment>
<evidence type="ECO:0000256" key="9">
    <source>
        <dbReference type="ARBA" id="ARBA00023065"/>
    </source>
</evidence>
<feature type="transmembrane region" description="Helical" evidence="14">
    <location>
        <begin position="192"/>
        <end position="210"/>
    </location>
</feature>
<organism evidence="16 17">
    <name type="scientific">Clytia hemisphaerica</name>
    <dbReference type="NCBI Taxonomy" id="252671"/>
    <lineage>
        <taxon>Eukaryota</taxon>
        <taxon>Metazoa</taxon>
        <taxon>Cnidaria</taxon>
        <taxon>Hydrozoa</taxon>
        <taxon>Hydroidolina</taxon>
        <taxon>Leptothecata</taxon>
        <taxon>Obeliida</taxon>
        <taxon>Clytiidae</taxon>
        <taxon>Clytia</taxon>
    </lineage>
</organism>
<dbReference type="EnsemblMetazoa" id="CLYHEMT017254.1">
    <property type="protein sequence ID" value="CLYHEMP017254.1"/>
    <property type="gene ID" value="CLYHEMG017254"/>
</dbReference>
<dbReference type="OrthoDB" id="297496at2759"/>
<proteinExistence type="inferred from homology"/>
<keyword evidence="11 13" id="KW-0407">Ion channel</keyword>
<evidence type="ECO:0000256" key="13">
    <source>
        <dbReference type="RuleBase" id="RU003857"/>
    </source>
</evidence>
<evidence type="ECO:0000256" key="11">
    <source>
        <dbReference type="ARBA" id="ARBA00023303"/>
    </source>
</evidence>
<evidence type="ECO:0000256" key="10">
    <source>
        <dbReference type="ARBA" id="ARBA00023136"/>
    </source>
</evidence>
<keyword evidence="8 14" id="KW-1133">Transmembrane helix</keyword>
<dbReference type="GeneID" id="136812826"/>
<feature type="domain" description="Potassium channel" evidence="15">
    <location>
        <begin position="74"/>
        <end position="134"/>
    </location>
</feature>
<feature type="transmembrane region" description="Helical" evidence="14">
    <location>
        <begin position="80"/>
        <end position="98"/>
    </location>
</feature>
<keyword evidence="9 12" id="KW-0406">Ion transport</keyword>
<evidence type="ECO:0000256" key="5">
    <source>
        <dbReference type="ARBA" id="ARBA00022692"/>
    </source>
</evidence>
<evidence type="ECO:0000256" key="2">
    <source>
        <dbReference type="ARBA" id="ARBA00006666"/>
    </source>
</evidence>
<dbReference type="RefSeq" id="XP_066925454.1">
    <property type="nucleotide sequence ID" value="XM_067069353.1"/>
</dbReference>
<dbReference type="PRINTS" id="PR01095">
    <property type="entry name" value="TASKCHANNEL"/>
</dbReference>
<name>A0A7M5X454_9CNID</name>
<dbReference type="Gene3D" id="1.10.287.70">
    <property type="match status" value="1"/>
</dbReference>
<keyword evidence="10 12" id="KW-0472">Membrane</keyword>
<keyword evidence="3 12" id="KW-0813">Transport</keyword>
<keyword evidence="6 12" id="KW-0631">Potassium channel</keyword>
<evidence type="ECO:0000256" key="6">
    <source>
        <dbReference type="ARBA" id="ARBA00022826"/>
    </source>
</evidence>
<dbReference type="GO" id="GO:0005886">
    <property type="term" value="C:plasma membrane"/>
    <property type="evidence" value="ECO:0007669"/>
    <property type="project" value="TreeGrafter"/>
</dbReference>
<dbReference type="GO" id="GO:0022841">
    <property type="term" value="F:potassium ion leak channel activity"/>
    <property type="evidence" value="ECO:0007669"/>
    <property type="project" value="TreeGrafter"/>
</dbReference>
<evidence type="ECO:0000256" key="14">
    <source>
        <dbReference type="SAM" id="Phobius"/>
    </source>
</evidence>
<dbReference type="InterPro" id="IPR013099">
    <property type="entry name" value="K_chnl_dom"/>
</dbReference>
<evidence type="ECO:0000259" key="15">
    <source>
        <dbReference type="Pfam" id="PF07885"/>
    </source>
</evidence>
<feature type="domain" description="Potassium channel" evidence="15">
    <location>
        <begin position="168"/>
        <end position="256"/>
    </location>
</feature>
<keyword evidence="7 12" id="KW-0630">Potassium</keyword>
<evidence type="ECO:0000256" key="7">
    <source>
        <dbReference type="ARBA" id="ARBA00022958"/>
    </source>
</evidence>
<dbReference type="InterPro" id="IPR003092">
    <property type="entry name" value="2pore_dom_K_chnl_TASK"/>
</dbReference>
<dbReference type="Proteomes" id="UP000594262">
    <property type="component" value="Unplaced"/>
</dbReference>
<evidence type="ECO:0000313" key="16">
    <source>
        <dbReference type="EnsemblMetazoa" id="CLYHEMP017254.1"/>
    </source>
</evidence>
<dbReference type="GO" id="GO:0015271">
    <property type="term" value="F:outward rectifier potassium channel activity"/>
    <property type="evidence" value="ECO:0007669"/>
    <property type="project" value="TreeGrafter"/>
</dbReference>
<dbReference type="EnsemblMetazoa" id="CLYHEMT017254.2">
    <property type="protein sequence ID" value="CLYHEMP017254.2"/>
    <property type="gene ID" value="CLYHEMG017254"/>
</dbReference>
<reference evidence="16" key="1">
    <citation type="submission" date="2021-01" db="UniProtKB">
        <authorList>
            <consortium name="EnsemblMetazoa"/>
        </authorList>
    </citation>
    <scope>IDENTIFICATION</scope>
</reference>
<dbReference type="Pfam" id="PF07885">
    <property type="entry name" value="Ion_trans_2"/>
    <property type="match status" value="2"/>
</dbReference>
<evidence type="ECO:0000256" key="12">
    <source>
        <dbReference type="PIRNR" id="PIRNR038061"/>
    </source>
</evidence>
<evidence type="ECO:0000256" key="4">
    <source>
        <dbReference type="ARBA" id="ARBA00022538"/>
    </source>
</evidence>
<dbReference type="AlphaFoldDB" id="A0A7M5X454"/>
<accession>A0A7M5X454</accession>
<dbReference type="PRINTS" id="PR01333">
    <property type="entry name" value="2POREKCHANEL"/>
</dbReference>
<dbReference type="PANTHER" id="PTHR11003">
    <property type="entry name" value="POTASSIUM CHANNEL, SUBFAMILY K"/>
    <property type="match status" value="1"/>
</dbReference>